<name>A0A9Y1BJV0_9ARCH</name>
<dbReference type="Gene3D" id="3.40.50.410">
    <property type="entry name" value="von Willebrand factor, type A domain"/>
    <property type="match status" value="1"/>
</dbReference>
<evidence type="ECO:0008006" key="2">
    <source>
        <dbReference type="Google" id="ProtNLM"/>
    </source>
</evidence>
<dbReference type="AlphaFoldDB" id="A0A9Y1BJV0"/>
<organism evidence="1">
    <name type="scientific">Candidatus Heimdallarchaeum aukensis</name>
    <dbReference type="NCBI Taxonomy" id="2876573"/>
    <lineage>
        <taxon>Archaea</taxon>
        <taxon>Promethearchaeati</taxon>
        <taxon>Candidatus Heimdallarchaeota</taxon>
        <taxon>Candidatus Heimdallarchaeia (ex Rinke et al. 2021) (nom. nud.)</taxon>
        <taxon>Candidatus Heimdallarchaeales</taxon>
        <taxon>Candidatus Heimdallarchaeaceae</taxon>
        <taxon>Candidatus Heimdallarchaeum</taxon>
    </lineage>
</organism>
<evidence type="ECO:0000313" key="1">
    <source>
        <dbReference type="EMBL" id="UJG40055.1"/>
    </source>
</evidence>
<dbReference type="EMBL" id="CP084166">
    <property type="protein sequence ID" value="UJG40055.1"/>
    <property type="molecule type" value="Genomic_DNA"/>
</dbReference>
<reference evidence="1" key="1">
    <citation type="journal article" date="2022" name="Nat. Microbiol.">
        <title>Unique mobile elements and scalable gene flow at the prokaryote-eukaryote boundary revealed by circularized Asgard archaea genomes.</title>
        <authorList>
            <person name="Wu F."/>
            <person name="Speth D.R."/>
            <person name="Philosof A."/>
            <person name="Cremiere A."/>
            <person name="Narayanan A."/>
            <person name="Barco R.A."/>
            <person name="Connon S.A."/>
            <person name="Amend J.P."/>
            <person name="Antoshechkin I.A."/>
            <person name="Orphan V.J."/>
        </authorList>
    </citation>
    <scope>NUCLEOTIDE SEQUENCE</scope>
    <source>
        <strain evidence="1">PM71</strain>
    </source>
</reference>
<proteinExistence type="predicted"/>
<dbReference type="SUPFAM" id="SSF53300">
    <property type="entry name" value="vWA-like"/>
    <property type="match status" value="1"/>
</dbReference>
<accession>A0A9Y1BJV0</accession>
<dbReference type="InterPro" id="IPR036465">
    <property type="entry name" value="vWFA_dom_sf"/>
</dbReference>
<protein>
    <recommendedName>
        <fullName evidence="2">VWFA domain-containing protein</fullName>
    </recommendedName>
</protein>
<sequence>MPHRIFLLTESEFRDPLQNYGDAEFILDFEGAAELLKLWRNPHLGRSSREGAVLSLGAKNAVAIQNILQKIMTTYLTEAEEERLINELKILQFIGDRVLPDVLERVNKNELQTVDDIIRYIQNLLRELKYEGTVDLNLLADKLNSLKDIVDLEITDAYGRKKRIKREEVMDVLGNILGHYLLKQINVLPIDEVQKRPRGTIRLRETYKSAVLSSQSIPPTRVKQEDIIRVKKDRRSLVYFLVDLSQSMQKEVFEGGMTRLDGALLTALSLYYYFKTANRRKRKRYDMFQLAVVPIVRNPFVVDDDTKMEDLLLNAKAKGKTHTVSSVLKAIEHAKAQYKHKNIDVQLTIVTDGMPNIPVYPFNYKISSSLKNYFNSIDTKTSPETIECLLQLNAIFKHLKSDPNRNWNISYFLMGTEALRKKEIYSHTYQMLKGITKPILVDPAQINKLGEQVLRESIHHA</sequence>
<dbReference type="Proteomes" id="UP001201020">
    <property type="component" value="Chromosome"/>
</dbReference>
<gene>
    <name evidence="1" type="ORF">K9W45_09425</name>
</gene>